<protein>
    <submittedName>
        <fullName evidence="9">Sugar ABC transporter permease</fullName>
    </submittedName>
</protein>
<feature type="transmembrane region" description="Helical" evidence="7">
    <location>
        <begin position="80"/>
        <end position="101"/>
    </location>
</feature>
<dbReference type="PROSITE" id="PS50928">
    <property type="entry name" value="ABC_TM1"/>
    <property type="match status" value="1"/>
</dbReference>
<dbReference type="InterPro" id="IPR051393">
    <property type="entry name" value="ABC_transporter_permease"/>
</dbReference>
<evidence type="ECO:0000256" key="3">
    <source>
        <dbReference type="ARBA" id="ARBA00022475"/>
    </source>
</evidence>
<keyword evidence="2 7" id="KW-0813">Transport</keyword>
<dbReference type="Proteomes" id="UP000229740">
    <property type="component" value="Unassembled WGS sequence"/>
</dbReference>
<feature type="transmembrane region" description="Helical" evidence="7">
    <location>
        <begin position="271"/>
        <end position="293"/>
    </location>
</feature>
<dbReference type="GO" id="GO:0005886">
    <property type="term" value="C:plasma membrane"/>
    <property type="evidence" value="ECO:0007669"/>
    <property type="project" value="UniProtKB-SubCell"/>
</dbReference>
<keyword evidence="5 7" id="KW-1133">Transmembrane helix</keyword>
<dbReference type="EMBL" id="PDPS01000027">
    <property type="protein sequence ID" value="PID57339.1"/>
    <property type="molecule type" value="Genomic_DNA"/>
</dbReference>
<gene>
    <name evidence="9" type="ORF">CSB45_07375</name>
</gene>
<evidence type="ECO:0000313" key="10">
    <source>
        <dbReference type="Proteomes" id="UP000229740"/>
    </source>
</evidence>
<feature type="transmembrane region" description="Helical" evidence="7">
    <location>
        <begin position="167"/>
        <end position="192"/>
    </location>
</feature>
<feature type="domain" description="ABC transmembrane type-1" evidence="8">
    <location>
        <begin position="76"/>
        <end position="292"/>
    </location>
</feature>
<sequence>MQPSPPLIPYKARRTIAPYLYLSPTLFLLAMLMVLPMFIVIRYSLMDKVIMNTHPVFVGFQNYTTLIADETFRISVGNTLYFTVMSVVFHLLIGLTLALLLNSKLIHGRVRSILRVFYIMPWVFTASIIAVIWRLMLDPAGIINYILTTLHITATNIEWLSSSNTALYAVTFINIWAGYPFYMVSLLAGLQGVPLELYEAAVIDGATDIQRFQYITIPQLLPIIISISMLDFIWTMQVFPLIWMTTGGGPIHATEMLSTFTYKLAFTKYKFSLASASAIIVLLLSLTVAVFYVRHQTTRD</sequence>
<comment type="similarity">
    <text evidence="7">Belongs to the binding-protein-dependent transport system permease family.</text>
</comment>
<dbReference type="PANTHER" id="PTHR30193">
    <property type="entry name" value="ABC TRANSPORTER PERMEASE PROTEIN"/>
    <property type="match status" value="1"/>
</dbReference>
<proteinExistence type="inferred from homology"/>
<dbReference type="InterPro" id="IPR035906">
    <property type="entry name" value="MetI-like_sf"/>
</dbReference>
<evidence type="ECO:0000256" key="4">
    <source>
        <dbReference type="ARBA" id="ARBA00022692"/>
    </source>
</evidence>
<dbReference type="SUPFAM" id="SSF161098">
    <property type="entry name" value="MetI-like"/>
    <property type="match status" value="1"/>
</dbReference>
<name>A0A2G6E5I3_9BACT</name>
<organism evidence="9 10">
    <name type="scientific">candidate division KSB3 bacterium</name>
    <dbReference type="NCBI Taxonomy" id="2044937"/>
    <lineage>
        <taxon>Bacteria</taxon>
        <taxon>candidate division KSB3</taxon>
    </lineage>
</organism>
<comment type="caution">
    <text evidence="9">The sequence shown here is derived from an EMBL/GenBank/DDBJ whole genome shotgun (WGS) entry which is preliminary data.</text>
</comment>
<dbReference type="AlphaFoldDB" id="A0A2G6E5I3"/>
<evidence type="ECO:0000256" key="6">
    <source>
        <dbReference type="ARBA" id="ARBA00023136"/>
    </source>
</evidence>
<keyword evidence="3" id="KW-1003">Cell membrane</keyword>
<evidence type="ECO:0000256" key="1">
    <source>
        <dbReference type="ARBA" id="ARBA00004651"/>
    </source>
</evidence>
<feature type="transmembrane region" description="Helical" evidence="7">
    <location>
        <begin position="20"/>
        <end position="41"/>
    </location>
</feature>
<feature type="transmembrane region" description="Helical" evidence="7">
    <location>
        <begin position="113"/>
        <end position="136"/>
    </location>
</feature>
<evidence type="ECO:0000259" key="8">
    <source>
        <dbReference type="PROSITE" id="PS50928"/>
    </source>
</evidence>
<dbReference type="GO" id="GO:0055085">
    <property type="term" value="P:transmembrane transport"/>
    <property type="evidence" value="ECO:0007669"/>
    <property type="project" value="InterPro"/>
</dbReference>
<evidence type="ECO:0000256" key="7">
    <source>
        <dbReference type="RuleBase" id="RU363032"/>
    </source>
</evidence>
<feature type="transmembrane region" description="Helical" evidence="7">
    <location>
        <begin position="212"/>
        <end position="234"/>
    </location>
</feature>
<dbReference type="CDD" id="cd06261">
    <property type="entry name" value="TM_PBP2"/>
    <property type="match status" value="1"/>
</dbReference>
<accession>A0A2G6E5I3</accession>
<dbReference type="Pfam" id="PF00528">
    <property type="entry name" value="BPD_transp_1"/>
    <property type="match status" value="1"/>
</dbReference>
<reference evidence="9 10" key="1">
    <citation type="submission" date="2017-10" db="EMBL/GenBank/DDBJ databases">
        <title>Novel microbial diversity and functional potential in the marine mammal oral microbiome.</title>
        <authorList>
            <person name="Dudek N.K."/>
            <person name="Sun C.L."/>
            <person name="Burstein D."/>
            <person name="Kantor R.S."/>
            <person name="Aliaga Goltsman D.S."/>
            <person name="Bik E.M."/>
            <person name="Thomas B.C."/>
            <person name="Banfield J.F."/>
            <person name="Relman D.A."/>
        </authorList>
    </citation>
    <scope>NUCLEOTIDE SEQUENCE [LARGE SCALE GENOMIC DNA]</scope>
    <source>
        <strain evidence="9">DOLZORAL124_49_17</strain>
    </source>
</reference>
<comment type="subcellular location">
    <subcellularLocation>
        <location evidence="1 7">Cell membrane</location>
        <topology evidence="1 7">Multi-pass membrane protein</topology>
    </subcellularLocation>
</comment>
<evidence type="ECO:0000256" key="2">
    <source>
        <dbReference type="ARBA" id="ARBA00022448"/>
    </source>
</evidence>
<keyword evidence="4 7" id="KW-0812">Transmembrane</keyword>
<evidence type="ECO:0000313" key="9">
    <source>
        <dbReference type="EMBL" id="PID57339.1"/>
    </source>
</evidence>
<dbReference type="InterPro" id="IPR000515">
    <property type="entry name" value="MetI-like"/>
</dbReference>
<evidence type="ECO:0000256" key="5">
    <source>
        <dbReference type="ARBA" id="ARBA00022989"/>
    </source>
</evidence>
<dbReference type="Gene3D" id="1.10.3720.10">
    <property type="entry name" value="MetI-like"/>
    <property type="match status" value="1"/>
</dbReference>
<dbReference type="PANTHER" id="PTHR30193:SF37">
    <property type="entry name" value="INNER MEMBRANE ABC TRANSPORTER PERMEASE PROTEIN YCJO"/>
    <property type="match status" value="1"/>
</dbReference>
<keyword evidence="6 7" id="KW-0472">Membrane</keyword>